<dbReference type="EMBL" id="RCMK01002379">
    <property type="protein sequence ID" value="KAG2881935.1"/>
    <property type="molecule type" value="Genomic_DNA"/>
</dbReference>
<dbReference type="Proteomes" id="UP000736787">
    <property type="component" value="Unassembled WGS sequence"/>
</dbReference>
<dbReference type="EMBL" id="RCMG01002721">
    <property type="protein sequence ID" value="KAG2807042.1"/>
    <property type="molecule type" value="Genomic_DNA"/>
</dbReference>
<dbReference type="EMBL" id="RCMI01002878">
    <property type="protein sequence ID" value="KAG2874424.1"/>
    <property type="molecule type" value="Genomic_DNA"/>
</dbReference>
<evidence type="ECO:0000313" key="3">
    <source>
        <dbReference type="EMBL" id="KAG2881935.1"/>
    </source>
</evidence>
<dbReference type="AlphaFoldDB" id="A0A8T1A968"/>
<dbReference type="Proteomes" id="UP000774804">
    <property type="component" value="Unassembled WGS sequence"/>
</dbReference>
<accession>A0A8T1A968</accession>
<sequence length="75" mass="8082">MEKFELLTTWSAIERNIIDAHVRPTAFFPAARSACAPFVLCTDVFFFAAGPACALSVPCTGVLSLVAVFVPYTDP</sequence>
<name>A0A8T1A968_9STRA</name>
<evidence type="ECO:0000313" key="4">
    <source>
        <dbReference type="Proteomes" id="UP000774804"/>
    </source>
</evidence>
<protein>
    <submittedName>
        <fullName evidence="2">Uncharacterized protein</fullName>
    </submittedName>
</protein>
<comment type="caution">
    <text evidence="2">The sequence shown here is derived from an EMBL/GenBank/DDBJ whole genome shotgun (WGS) entry which is preliminary data.</text>
</comment>
<gene>
    <name evidence="1" type="ORF">PC113_g24079</name>
    <name evidence="2" type="ORF">PC115_g24153</name>
    <name evidence="3" type="ORF">PC117_g26309</name>
</gene>
<reference evidence="2" key="1">
    <citation type="submission" date="2018-10" db="EMBL/GenBank/DDBJ databases">
        <title>Effector identification in a new, highly contiguous assembly of the strawberry crown rot pathogen Phytophthora cactorum.</title>
        <authorList>
            <person name="Armitage A.D."/>
            <person name="Nellist C.F."/>
            <person name="Bates H."/>
            <person name="Vickerstaff R.J."/>
            <person name="Harrison R.J."/>
        </authorList>
    </citation>
    <scope>NUCLEOTIDE SEQUENCE</scope>
    <source>
        <strain evidence="1">15-7</strain>
        <strain evidence="2">4032</strain>
        <strain evidence="3">4040</strain>
    </source>
</reference>
<proteinExistence type="predicted"/>
<dbReference type="Proteomes" id="UP000735874">
    <property type="component" value="Unassembled WGS sequence"/>
</dbReference>
<organism evidence="2 4">
    <name type="scientific">Phytophthora cactorum</name>
    <dbReference type="NCBI Taxonomy" id="29920"/>
    <lineage>
        <taxon>Eukaryota</taxon>
        <taxon>Sar</taxon>
        <taxon>Stramenopiles</taxon>
        <taxon>Oomycota</taxon>
        <taxon>Peronosporomycetes</taxon>
        <taxon>Peronosporales</taxon>
        <taxon>Peronosporaceae</taxon>
        <taxon>Phytophthora</taxon>
    </lineage>
</organism>
<evidence type="ECO:0000313" key="2">
    <source>
        <dbReference type="EMBL" id="KAG2874424.1"/>
    </source>
</evidence>
<evidence type="ECO:0000313" key="1">
    <source>
        <dbReference type="EMBL" id="KAG2807042.1"/>
    </source>
</evidence>